<name>A0A330GFK1_9HYPH</name>
<evidence type="ECO:0000256" key="6">
    <source>
        <dbReference type="SAM" id="Phobius"/>
    </source>
</evidence>
<keyword evidence="3 6" id="KW-0812">Transmembrane</keyword>
<evidence type="ECO:0000256" key="4">
    <source>
        <dbReference type="ARBA" id="ARBA00022989"/>
    </source>
</evidence>
<evidence type="ECO:0000259" key="7">
    <source>
        <dbReference type="Pfam" id="PF00892"/>
    </source>
</evidence>
<feature type="transmembrane region" description="Helical" evidence="6">
    <location>
        <begin position="97"/>
        <end position="117"/>
    </location>
</feature>
<dbReference type="GO" id="GO:0005886">
    <property type="term" value="C:plasma membrane"/>
    <property type="evidence" value="ECO:0007669"/>
    <property type="project" value="UniProtKB-SubCell"/>
</dbReference>
<evidence type="ECO:0000256" key="3">
    <source>
        <dbReference type="ARBA" id="ARBA00022692"/>
    </source>
</evidence>
<keyword evidence="4 6" id="KW-1133">Transmembrane helix</keyword>
<feature type="transmembrane region" description="Helical" evidence="6">
    <location>
        <begin position="69"/>
        <end position="91"/>
    </location>
</feature>
<keyword evidence="9" id="KW-1185">Reference proteome</keyword>
<sequence length="310" mass="32149">MKLLWDSAIGLLVVTGSLLGMTLPFGKLATGAGVPAVVWAFTISFGAGGVLLLALLLRGARIRLTPHKLRYFFVTAAISYAIPNLLMFSAIPHLGAGYTGIMFTLSPVITLGFSILLGVRRPNLLGVIGIAVGFVGAVMVALTRGEAGQAAEYFWVAIGLLIPVSLATGNIYRTVDWPEGTGPIELAVGSHLASATLLLVGILTLLGWQAFAPLAGVSLVIVGQVASASAMFVFFFRLQAVGGPVYLSQIGYVAAAVGLFAGTILLGEHYQPLTWLGAAIITAGVFITTKAQSQNGAPATLRIEPASSRS</sequence>
<dbReference type="Pfam" id="PF00892">
    <property type="entry name" value="EamA"/>
    <property type="match status" value="1"/>
</dbReference>
<evidence type="ECO:0000256" key="2">
    <source>
        <dbReference type="ARBA" id="ARBA00022475"/>
    </source>
</evidence>
<proteinExistence type="predicted"/>
<reference evidence="8 9" key="1">
    <citation type="submission" date="2018-07" db="EMBL/GenBank/DDBJ databases">
        <title>Diversity of Mesorhizobium strains in Brazil.</title>
        <authorList>
            <person name="Helene L.C.F."/>
            <person name="Dall'Agnol R."/>
            <person name="Delamuta J.R.M."/>
            <person name="Hungria M."/>
        </authorList>
    </citation>
    <scope>NUCLEOTIDE SEQUENCE [LARGE SCALE GENOMIC DNA]</scope>
    <source>
        <strain evidence="8 9">CNPSo 3140</strain>
    </source>
</reference>
<evidence type="ECO:0000313" key="8">
    <source>
        <dbReference type="EMBL" id="RAZ71178.1"/>
    </source>
</evidence>
<feature type="transmembrane region" description="Helical" evidence="6">
    <location>
        <begin position="184"/>
        <end position="208"/>
    </location>
</feature>
<dbReference type="InterPro" id="IPR000620">
    <property type="entry name" value="EamA_dom"/>
</dbReference>
<gene>
    <name evidence="8" type="ORF">DPM35_31495</name>
</gene>
<dbReference type="OrthoDB" id="8688375at2"/>
<keyword evidence="2" id="KW-1003">Cell membrane</keyword>
<evidence type="ECO:0000256" key="1">
    <source>
        <dbReference type="ARBA" id="ARBA00004651"/>
    </source>
</evidence>
<dbReference type="Proteomes" id="UP000251956">
    <property type="component" value="Unassembled WGS sequence"/>
</dbReference>
<dbReference type="RefSeq" id="WP_112131397.1">
    <property type="nucleotide sequence ID" value="NZ_QMBQ01000015.1"/>
</dbReference>
<evidence type="ECO:0000256" key="5">
    <source>
        <dbReference type="ARBA" id="ARBA00023136"/>
    </source>
</evidence>
<feature type="transmembrane region" description="Helical" evidence="6">
    <location>
        <begin position="250"/>
        <end position="267"/>
    </location>
</feature>
<feature type="domain" description="EamA" evidence="7">
    <location>
        <begin position="9"/>
        <end position="141"/>
    </location>
</feature>
<evidence type="ECO:0000313" key="9">
    <source>
        <dbReference type="Proteomes" id="UP000251956"/>
    </source>
</evidence>
<dbReference type="SUPFAM" id="SSF103481">
    <property type="entry name" value="Multidrug resistance efflux transporter EmrE"/>
    <property type="match status" value="2"/>
</dbReference>
<comment type="caution">
    <text evidence="8">The sequence shown here is derived from an EMBL/GenBank/DDBJ whole genome shotgun (WGS) entry which is preliminary data.</text>
</comment>
<feature type="transmembrane region" description="Helical" evidence="6">
    <location>
        <begin position="214"/>
        <end position="238"/>
    </location>
</feature>
<feature type="transmembrane region" description="Helical" evidence="6">
    <location>
        <begin position="36"/>
        <end position="57"/>
    </location>
</feature>
<dbReference type="EMBL" id="QMBQ01000015">
    <property type="protein sequence ID" value="RAZ71178.1"/>
    <property type="molecule type" value="Genomic_DNA"/>
</dbReference>
<feature type="transmembrane region" description="Helical" evidence="6">
    <location>
        <begin position="273"/>
        <end position="289"/>
    </location>
</feature>
<dbReference type="PANTHER" id="PTHR32322">
    <property type="entry name" value="INNER MEMBRANE TRANSPORTER"/>
    <property type="match status" value="1"/>
</dbReference>
<feature type="transmembrane region" description="Helical" evidence="6">
    <location>
        <begin position="124"/>
        <end position="142"/>
    </location>
</feature>
<accession>A0A330GFK1</accession>
<organism evidence="8 9">
    <name type="scientific">Mesorhizobium atlanticum</name>
    <dbReference type="NCBI Taxonomy" id="2233532"/>
    <lineage>
        <taxon>Bacteria</taxon>
        <taxon>Pseudomonadati</taxon>
        <taxon>Pseudomonadota</taxon>
        <taxon>Alphaproteobacteria</taxon>
        <taxon>Hyphomicrobiales</taxon>
        <taxon>Phyllobacteriaceae</taxon>
        <taxon>Mesorhizobium</taxon>
    </lineage>
</organism>
<dbReference type="PANTHER" id="PTHR32322:SF18">
    <property type="entry name" value="S-ADENOSYLMETHIONINE_S-ADENOSYLHOMOCYSTEINE TRANSPORTER"/>
    <property type="match status" value="1"/>
</dbReference>
<feature type="transmembrane region" description="Helical" evidence="6">
    <location>
        <begin position="154"/>
        <end position="172"/>
    </location>
</feature>
<dbReference type="InterPro" id="IPR037185">
    <property type="entry name" value="EmrE-like"/>
</dbReference>
<protein>
    <submittedName>
        <fullName evidence="8">EamA/RhaT family transporter</fullName>
    </submittedName>
</protein>
<dbReference type="InterPro" id="IPR050638">
    <property type="entry name" value="AA-Vitamin_Transporters"/>
</dbReference>
<dbReference type="AlphaFoldDB" id="A0A330GFK1"/>
<keyword evidence="5 6" id="KW-0472">Membrane</keyword>
<comment type="subcellular location">
    <subcellularLocation>
        <location evidence="1">Cell membrane</location>
        <topology evidence="1">Multi-pass membrane protein</topology>
    </subcellularLocation>
</comment>